<comment type="subcellular location">
    <subcellularLocation>
        <location evidence="5">Cytoplasm</location>
    </subcellularLocation>
</comment>
<dbReference type="Proteomes" id="UP001061862">
    <property type="component" value="Chromosome"/>
</dbReference>
<dbReference type="InterPro" id="IPR016856">
    <property type="entry name" value="QueF_type1"/>
</dbReference>
<name>A0ABY6CJU2_9HYPH</name>
<feature type="binding site" evidence="5">
    <location>
        <begin position="91"/>
        <end position="92"/>
    </location>
    <ligand>
        <name>substrate</name>
    </ligand>
</feature>
<feature type="active site" description="Thioimide intermediate" evidence="5">
    <location>
        <position position="50"/>
    </location>
</feature>
<dbReference type="HAMAP" id="MF_00818">
    <property type="entry name" value="QueF_type1"/>
    <property type="match status" value="1"/>
</dbReference>
<dbReference type="EC" id="1.7.1.13" evidence="5"/>
<dbReference type="EMBL" id="CP104965">
    <property type="protein sequence ID" value="UXN71291.1"/>
    <property type="molecule type" value="Genomic_DNA"/>
</dbReference>
<comment type="pathway">
    <text evidence="5">tRNA modification; tRNA-queuosine biosynthesis.</text>
</comment>
<keyword evidence="2 5" id="KW-0671">Queuosine biosynthesis</keyword>
<proteinExistence type="inferred from homology"/>
<comment type="similarity">
    <text evidence="5">Belongs to the GTP cyclohydrolase I family. QueF type 1 subfamily.</text>
</comment>
<dbReference type="PIRSF" id="PIRSF027377">
    <property type="entry name" value="Nitrile_oxidored_QueF"/>
    <property type="match status" value="1"/>
</dbReference>
<dbReference type="SUPFAM" id="SSF55620">
    <property type="entry name" value="Tetrahydrobiopterin biosynthesis enzymes-like"/>
    <property type="match status" value="1"/>
</dbReference>
<gene>
    <name evidence="5 6" type="primary">queF</name>
    <name evidence="6" type="ORF">N8A98_09000</name>
</gene>
<reference evidence="6 7" key="1">
    <citation type="submission" date="2022-09" db="EMBL/GenBank/DDBJ databases">
        <title>Interaction between co-microsymbionts with complementary sets of symbiotic genes in legume-rhizobium systems.</title>
        <authorList>
            <person name="Safronova V."/>
            <person name="Sazanova A."/>
            <person name="Afonin A."/>
            <person name="Chirak E."/>
        </authorList>
    </citation>
    <scope>NUCLEOTIDE SEQUENCE [LARGE SCALE GENOMIC DNA]</scope>
    <source>
        <strain evidence="6 7">A18/4-1</strain>
    </source>
</reference>
<evidence type="ECO:0000256" key="2">
    <source>
        <dbReference type="ARBA" id="ARBA00022785"/>
    </source>
</evidence>
<evidence type="ECO:0000256" key="1">
    <source>
        <dbReference type="ARBA" id="ARBA00022490"/>
    </source>
</evidence>
<dbReference type="Pfam" id="PF14489">
    <property type="entry name" value="QueF"/>
    <property type="match status" value="1"/>
</dbReference>
<dbReference type="RefSeq" id="WP_262170770.1">
    <property type="nucleotide sequence ID" value="NZ_CP104965.1"/>
</dbReference>
<feature type="active site" description="Proton donor" evidence="5">
    <location>
        <position position="57"/>
    </location>
</feature>
<protein>
    <recommendedName>
        <fullName evidence="5">NADPH-dependent 7-cyano-7-deazaguanine reductase</fullName>
        <ecNumber evidence="5">1.7.1.13</ecNumber>
    </recommendedName>
    <alternativeName>
        <fullName evidence="5">7-cyano-7-carbaguanine reductase</fullName>
    </alternativeName>
    <alternativeName>
        <fullName evidence="5">NADPH-dependent nitrile oxidoreductase</fullName>
    </alternativeName>
    <alternativeName>
        <fullName evidence="5">PreQ(0) reductase</fullName>
    </alternativeName>
</protein>
<evidence type="ECO:0000313" key="6">
    <source>
        <dbReference type="EMBL" id="UXN71291.1"/>
    </source>
</evidence>
<dbReference type="PANTHER" id="PTHR34354:SF1">
    <property type="entry name" value="NADPH-DEPENDENT 7-CYANO-7-DEAZAGUANINE REDUCTASE"/>
    <property type="match status" value="1"/>
</dbReference>
<dbReference type="NCBIfam" id="TIGR03139">
    <property type="entry name" value="QueF-II"/>
    <property type="match status" value="1"/>
</dbReference>
<feature type="binding site" evidence="5">
    <location>
        <begin position="72"/>
        <end position="74"/>
    </location>
    <ligand>
        <name>substrate</name>
    </ligand>
</feature>
<dbReference type="Gene3D" id="3.30.1130.10">
    <property type="match status" value="1"/>
</dbReference>
<evidence type="ECO:0000256" key="5">
    <source>
        <dbReference type="HAMAP-Rule" id="MF_00818"/>
    </source>
</evidence>
<evidence type="ECO:0000256" key="3">
    <source>
        <dbReference type="ARBA" id="ARBA00022857"/>
    </source>
</evidence>
<keyword evidence="7" id="KW-1185">Reference proteome</keyword>
<comment type="function">
    <text evidence="5">Catalyzes the NADPH-dependent reduction of 7-cyano-7-deazaguanine (preQ0) to 7-aminomethyl-7-deazaguanine (preQ1).</text>
</comment>
<accession>A0ABY6CJU2</accession>
<organism evidence="6 7">
    <name type="scientific">Devosia neptuniae</name>
    <dbReference type="NCBI Taxonomy" id="191302"/>
    <lineage>
        <taxon>Bacteria</taxon>
        <taxon>Pseudomonadati</taxon>
        <taxon>Pseudomonadota</taxon>
        <taxon>Alphaproteobacteria</taxon>
        <taxon>Hyphomicrobiales</taxon>
        <taxon>Devosiaceae</taxon>
        <taxon>Devosia</taxon>
    </lineage>
</organism>
<dbReference type="InterPro" id="IPR029500">
    <property type="entry name" value="QueF"/>
</dbReference>
<keyword evidence="3 5" id="KW-0521">NADP</keyword>
<dbReference type="InterPro" id="IPR050084">
    <property type="entry name" value="NADPH_dep_7-cyano-7-deazaG_red"/>
</dbReference>
<dbReference type="PANTHER" id="PTHR34354">
    <property type="entry name" value="NADPH-DEPENDENT 7-CYANO-7-DEAZAGUANINE REDUCTASE"/>
    <property type="match status" value="1"/>
</dbReference>
<keyword evidence="1 5" id="KW-0963">Cytoplasm</keyword>
<evidence type="ECO:0000256" key="4">
    <source>
        <dbReference type="ARBA" id="ARBA00023002"/>
    </source>
</evidence>
<comment type="catalytic activity">
    <reaction evidence="5">
        <text>7-aminomethyl-7-carbaguanine + 2 NADP(+) = 7-cyano-7-carbaguanine + 2 NADPH + 3 H(+)</text>
        <dbReference type="Rhea" id="RHEA:13409"/>
        <dbReference type="ChEBI" id="CHEBI:15378"/>
        <dbReference type="ChEBI" id="CHEBI:45075"/>
        <dbReference type="ChEBI" id="CHEBI:57783"/>
        <dbReference type="ChEBI" id="CHEBI:58349"/>
        <dbReference type="ChEBI" id="CHEBI:58703"/>
        <dbReference type="EC" id="1.7.1.13"/>
    </reaction>
</comment>
<keyword evidence="4 5" id="KW-0560">Oxidoreductase</keyword>
<dbReference type="InterPro" id="IPR043133">
    <property type="entry name" value="GTP-CH-I_C/QueF"/>
</dbReference>
<dbReference type="GO" id="GO:0033739">
    <property type="term" value="F:preQ1 synthase activity"/>
    <property type="evidence" value="ECO:0007669"/>
    <property type="project" value="UniProtKB-EC"/>
</dbReference>
<evidence type="ECO:0000313" key="7">
    <source>
        <dbReference type="Proteomes" id="UP001061862"/>
    </source>
</evidence>
<sequence length="152" mass="16830">MSDSLNLTQLGQNSGIPASPEAAILERVPNPQADTNYVSRFTAPEFTSLCPVTGQPDFAHLVIDYVPGDWLVESKSLKLYLTSFRNHGAFHEDCTVSIGRRLVALLDPRWLRIGGYWYPRGGIPIDVFWQTGTPPDGIWLPDTGVPSYRGRG</sequence>